<sequence>MFSFVLFALSLCFPMDNLPLRIKTRRMMAADDLKTGSRVAALAHFEVSNYYVQNGPKLLTPSSVSNATDNVTISSAEIEGTLRKYLEEYLKKRREDENDF</sequence>
<protein>
    <submittedName>
        <fullName evidence="1">Uncharacterized protein</fullName>
    </submittedName>
</protein>
<dbReference type="AlphaFoldDB" id="A0A6C0LWZ5"/>
<accession>A0A6C0LWZ5</accession>
<dbReference type="EMBL" id="MN740561">
    <property type="protein sequence ID" value="QHU33752.1"/>
    <property type="molecule type" value="Genomic_DNA"/>
</dbReference>
<proteinExistence type="predicted"/>
<organism evidence="1">
    <name type="scientific">viral metagenome</name>
    <dbReference type="NCBI Taxonomy" id="1070528"/>
    <lineage>
        <taxon>unclassified sequences</taxon>
        <taxon>metagenomes</taxon>
        <taxon>organismal metagenomes</taxon>
    </lineage>
</organism>
<reference evidence="1" key="1">
    <citation type="journal article" date="2020" name="Nature">
        <title>Giant virus diversity and host interactions through global metagenomics.</title>
        <authorList>
            <person name="Schulz F."/>
            <person name="Roux S."/>
            <person name="Paez-Espino D."/>
            <person name="Jungbluth S."/>
            <person name="Walsh D.A."/>
            <person name="Denef V.J."/>
            <person name="McMahon K.D."/>
            <person name="Konstantinidis K.T."/>
            <person name="Eloe-Fadrosh E.A."/>
            <person name="Kyrpides N.C."/>
            <person name="Woyke T."/>
        </authorList>
    </citation>
    <scope>NUCLEOTIDE SEQUENCE</scope>
    <source>
        <strain evidence="1">GVMAG-S-1016704-121</strain>
    </source>
</reference>
<evidence type="ECO:0000313" key="1">
    <source>
        <dbReference type="EMBL" id="QHU33752.1"/>
    </source>
</evidence>
<name>A0A6C0LWZ5_9ZZZZ</name>